<dbReference type="PANTHER" id="PTHR30069:SF46">
    <property type="entry name" value="OAR PROTEIN"/>
    <property type="match status" value="1"/>
</dbReference>
<dbReference type="GO" id="GO:0009279">
    <property type="term" value="C:cell outer membrane"/>
    <property type="evidence" value="ECO:0007669"/>
    <property type="project" value="UniProtKB-SubCell"/>
</dbReference>
<proteinExistence type="predicted"/>
<accession>A0A841EYL0</accession>
<dbReference type="RefSeq" id="WP_229202889.1">
    <property type="nucleotide sequence ID" value="NZ_JACHKT010000025.1"/>
</dbReference>
<dbReference type="SUPFAM" id="SSF49464">
    <property type="entry name" value="Carboxypeptidase regulatory domain-like"/>
    <property type="match status" value="1"/>
</dbReference>
<evidence type="ECO:0000256" key="2">
    <source>
        <dbReference type="ARBA" id="ARBA00022448"/>
    </source>
</evidence>
<organism evidence="8 9">
    <name type="scientific">Arcicella rosea</name>
    <dbReference type="NCBI Taxonomy" id="502909"/>
    <lineage>
        <taxon>Bacteria</taxon>
        <taxon>Pseudomonadati</taxon>
        <taxon>Bacteroidota</taxon>
        <taxon>Cytophagia</taxon>
        <taxon>Cytophagales</taxon>
        <taxon>Flectobacillaceae</taxon>
        <taxon>Arcicella</taxon>
    </lineage>
</organism>
<dbReference type="InterPro" id="IPR036942">
    <property type="entry name" value="Beta-barrel_TonB_sf"/>
</dbReference>
<dbReference type="GO" id="GO:0015344">
    <property type="term" value="F:siderophore uptake transmembrane transporter activity"/>
    <property type="evidence" value="ECO:0007669"/>
    <property type="project" value="TreeGrafter"/>
</dbReference>
<protein>
    <recommendedName>
        <fullName evidence="7">TonB-dependent transporter Oar-like beta-barrel domain-containing protein</fullName>
    </recommendedName>
</protein>
<dbReference type="PANTHER" id="PTHR30069">
    <property type="entry name" value="TONB-DEPENDENT OUTER MEMBRANE RECEPTOR"/>
    <property type="match status" value="1"/>
</dbReference>
<dbReference type="Pfam" id="PF25183">
    <property type="entry name" value="OMP_b-brl_4"/>
    <property type="match status" value="2"/>
</dbReference>
<comment type="caution">
    <text evidence="8">The sequence shown here is derived from an EMBL/GenBank/DDBJ whole genome shotgun (WGS) entry which is preliminary data.</text>
</comment>
<dbReference type="Gene3D" id="2.40.170.20">
    <property type="entry name" value="TonB-dependent receptor, beta-barrel domain"/>
    <property type="match status" value="1"/>
</dbReference>
<evidence type="ECO:0000256" key="6">
    <source>
        <dbReference type="ARBA" id="ARBA00023237"/>
    </source>
</evidence>
<dbReference type="InterPro" id="IPR057601">
    <property type="entry name" value="Oar-like_b-barrel"/>
</dbReference>
<dbReference type="AlphaFoldDB" id="A0A841EYL0"/>
<dbReference type="SUPFAM" id="SSF56935">
    <property type="entry name" value="Porins"/>
    <property type="match status" value="1"/>
</dbReference>
<dbReference type="InterPro" id="IPR008969">
    <property type="entry name" value="CarboxyPept-like_regulatory"/>
</dbReference>
<evidence type="ECO:0000256" key="3">
    <source>
        <dbReference type="ARBA" id="ARBA00022452"/>
    </source>
</evidence>
<dbReference type="Pfam" id="PF13620">
    <property type="entry name" value="CarboxypepD_reg"/>
    <property type="match status" value="1"/>
</dbReference>
<keyword evidence="4" id="KW-0812">Transmembrane</keyword>
<keyword evidence="5" id="KW-0472">Membrane</keyword>
<dbReference type="EMBL" id="JACHKT010000025">
    <property type="protein sequence ID" value="MBB6004571.1"/>
    <property type="molecule type" value="Genomic_DNA"/>
</dbReference>
<feature type="domain" description="TonB-dependent transporter Oar-like beta-barrel" evidence="7">
    <location>
        <begin position="250"/>
        <end position="318"/>
    </location>
</feature>
<evidence type="ECO:0000256" key="5">
    <source>
        <dbReference type="ARBA" id="ARBA00023136"/>
    </source>
</evidence>
<keyword evidence="3" id="KW-1134">Transmembrane beta strand</keyword>
<evidence type="ECO:0000313" key="8">
    <source>
        <dbReference type="EMBL" id="MBB6004571.1"/>
    </source>
</evidence>
<evidence type="ECO:0000256" key="1">
    <source>
        <dbReference type="ARBA" id="ARBA00004571"/>
    </source>
</evidence>
<reference evidence="8 9" key="1">
    <citation type="submission" date="2020-08" db="EMBL/GenBank/DDBJ databases">
        <title>Functional genomics of gut bacteria from endangered species of beetles.</title>
        <authorList>
            <person name="Carlos-Shanley C."/>
        </authorList>
    </citation>
    <scope>NUCLEOTIDE SEQUENCE [LARGE SCALE GENOMIC DNA]</scope>
    <source>
        <strain evidence="8 9">S00070</strain>
    </source>
</reference>
<dbReference type="Gene3D" id="2.60.40.1120">
    <property type="entry name" value="Carboxypeptidase-like, regulatory domain"/>
    <property type="match status" value="1"/>
</dbReference>
<sequence>MMKSFLTFQQSLRLLAIISLLFSGVQVFSQITTSTVSGRVKDQKGTQIPGATVIAVHLPTGTKYGVASSVDGHFTIANMNPGGPYRLTVTSVGYKPQVREDIMLNLGSTSNLDFIVSEEATSLAEVVVKADKGGTRLGAGTNIGENTIKVLPTLSRSLTDMTRMTPQGSSTNSFAGTNFRYNNVTIDGSINNDAIGFSPSLGGVSGTSGMPGSSTRTNPVSLDAIQDVQVYVAPYDVKIGNFTGGSINAVTRTGTNQVTGSAYAFGRNATITGPNNAGDGAKIPSGYSDYQVGFRVGLPIIKNKLFFFTNEEITRRNEPIFYGAGDANSLVDAATASKITNYLVTNYGFNPGETNNYSIYSRSNKFFNRLDWNISDKHQLSIRNNYVTSEATNLERDAANFRFGSMDFRQVNKQNSTVAELKSRFGNGNISNSLVLGYSDIQDYRDPLSSSIAGNNVNSVSFPQTEIAYNGGTIILGNDREATVFNMKQKTFELTDNVTFFKGKHTFLVGTHNEIYNINYGFVNSWNGRIAYKSLDDFFAGKVNRVRGSYSFGDNSRDNLYNNPYAKFTVGLYSVYAQDEIQITDRIKLSPGIRFDLASADSPTLSQKTTSTPLDINAGTTYTSGTPLSQIDNKLFGQVLVSPRLGFNFDVNGDKSVVIRGGTGIFTGRIPFAWLGYAFYNDGIGYGAFDINNRATVANKGDVLKDGAKNFAFNNGQGNQTQVDAVANNFKMPQVFRNSLAVDYTTKNGYKFTVEGIYTKTINDLKFQQVNLKDSVKYFSYDTQKQMPIYLSGGATGQKLNTGFSNAYELSNTSQGYRYSLTLQVAKTYKFGLNFNLAYTYGQSYDLTNGIRNSMESNWQLNQSLTPNDPKLSHSNFDIRNRIIGSVGYSHKWSNTHATTITSVISAQSGAPFTWGFVNSTIANTPQAAGLAYVFKDEAEATKYFVDKKNATGVVTETAAQQAANFMNFVNGDDYLSTRKGDFTERNGGRTPWNTTMDVRILHDIKVGTKNTVQVTLDIFNFTNLLNADWGRIYFAPNTFNSTVGLGLSRVNSGTSADPTYTFTKPTSTYSIDQLSSRWQMQLGLRYSF</sequence>
<evidence type="ECO:0000313" key="9">
    <source>
        <dbReference type="Proteomes" id="UP000524404"/>
    </source>
</evidence>
<name>A0A841EYL0_9BACT</name>
<comment type="subcellular location">
    <subcellularLocation>
        <location evidence="1">Cell outer membrane</location>
        <topology evidence="1">Multi-pass membrane protein</topology>
    </subcellularLocation>
</comment>
<keyword evidence="2" id="KW-0813">Transport</keyword>
<dbReference type="Proteomes" id="UP000524404">
    <property type="component" value="Unassembled WGS sequence"/>
</dbReference>
<keyword evidence="9" id="KW-1185">Reference proteome</keyword>
<dbReference type="InterPro" id="IPR039426">
    <property type="entry name" value="TonB-dep_rcpt-like"/>
</dbReference>
<evidence type="ECO:0000256" key="4">
    <source>
        <dbReference type="ARBA" id="ARBA00022692"/>
    </source>
</evidence>
<gene>
    <name evidence="8" type="ORF">HNP25_003237</name>
</gene>
<keyword evidence="6" id="KW-0998">Cell outer membrane</keyword>
<feature type="domain" description="TonB-dependent transporter Oar-like beta-barrel" evidence="7">
    <location>
        <begin position="335"/>
        <end position="1040"/>
    </location>
</feature>
<evidence type="ECO:0000259" key="7">
    <source>
        <dbReference type="Pfam" id="PF25183"/>
    </source>
</evidence>
<dbReference type="GO" id="GO:0044718">
    <property type="term" value="P:siderophore transmembrane transport"/>
    <property type="evidence" value="ECO:0007669"/>
    <property type="project" value="TreeGrafter"/>
</dbReference>